<comment type="similarity">
    <text evidence="1">Belongs to the phosphorylase b kinase regulatory chain family.</text>
</comment>
<dbReference type="EMBL" id="KZ347561">
    <property type="protein sequence ID" value="PIO67496.1"/>
    <property type="molecule type" value="Genomic_DNA"/>
</dbReference>
<dbReference type="PANTHER" id="PTHR10749">
    <property type="entry name" value="PHOSPHORYLASE B KINASE REGULATORY SUBUNIT"/>
    <property type="match status" value="1"/>
</dbReference>
<dbReference type="Proteomes" id="UP000230423">
    <property type="component" value="Unassembled WGS sequence"/>
</dbReference>
<evidence type="ECO:0000313" key="3">
    <source>
        <dbReference type="Proteomes" id="UP000230423"/>
    </source>
</evidence>
<gene>
    <name evidence="2" type="ORF">TELCIR_10747</name>
</gene>
<comment type="function">
    <text evidence="1">Phosphorylase b kinase catalyzes the phosphorylation of serine in certain substrates, including troponin I.</text>
</comment>
<dbReference type="GO" id="GO:0005977">
    <property type="term" value="P:glycogen metabolic process"/>
    <property type="evidence" value="ECO:0007669"/>
    <property type="project" value="UniProtKB-UniPathway"/>
</dbReference>
<keyword evidence="3" id="KW-1185">Reference proteome</keyword>
<dbReference type="GO" id="GO:0005516">
    <property type="term" value="F:calmodulin binding"/>
    <property type="evidence" value="ECO:0007669"/>
    <property type="project" value="UniProtKB-KW"/>
</dbReference>
<keyword evidence="1" id="KW-0636">Prenylation</keyword>
<organism evidence="2 3">
    <name type="scientific">Teladorsagia circumcincta</name>
    <name type="common">Brown stomach worm</name>
    <name type="synonym">Ostertagia circumcincta</name>
    <dbReference type="NCBI Taxonomy" id="45464"/>
    <lineage>
        <taxon>Eukaryota</taxon>
        <taxon>Metazoa</taxon>
        <taxon>Ecdysozoa</taxon>
        <taxon>Nematoda</taxon>
        <taxon>Chromadorea</taxon>
        <taxon>Rhabditida</taxon>
        <taxon>Rhabditina</taxon>
        <taxon>Rhabditomorpha</taxon>
        <taxon>Strongyloidea</taxon>
        <taxon>Trichostrongylidae</taxon>
        <taxon>Teladorsagia</taxon>
    </lineage>
</organism>
<name>A0A2G9UB83_TELCI</name>
<comment type="pathway">
    <text evidence="1">Glycan biosynthesis; glycogen metabolism.</text>
</comment>
<dbReference type="InterPro" id="IPR008734">
    <property type="entry name" value="PHK_A/B_su"/>
</dbReference>
<protein>
    <recommendedName>
        <fullName evidence="1">Phosphorylase b kinase regulatory subunit</fullName>
    </recommendedName>
</protein>
<keyword evidence="1" id="KW-0119">Carbohydrate metabolism</keyword>
<dbReference type="UniPathway" id="UPA00163"/>
<comment type="subcellular location">
    <subcellularLocation>
        <location evidence="1">Cell membrane</location>
        <topology evidence="1">Lipid-anchor</topology>
        <orientation evidence="1">Cytoplasmic side</orientation>
    </subcellularLocation>
</comment>
<evidence type="ECO:0000313" key="2">
    <source>
        <dbReference type="EMBL" id="PIO67496.1"/>
    </source>
</evidence>
<keyword evidence="1" id="KW-0449">Lipoprotein</keyword>
<dbReference type="GO" id="GO:0005886">
    <property type="term" value="C:plasma membrane"/>
    <property type="evidence" value="ECO:0007669"/>
    <property type="project" value="UniProtKB-SubCell"/>
</dbReference>
<keyword evidence="1" id="KW-0321">Glycogen metabolism</keyword>
<dbReference type="PANTHER" id="PTHR10749:SF8">
    <property type="entry name" value="PHOSPHORYLASE B KINASE REGULATORY SUBUNIT BETA"/>
    <property type="match status" value="1"/>
</dbReference>
<dbReference type="GO" id="GO:0005964">
    <property type="term" value="C:phosphorylase kinase complex"/>
    <property type="evidence" value="ECO:0007669"/>
    <property type="project" value="TreeGrafter"/>
</dbReference>
<keyword evidence="1" id="KW-0472">Membrane</keyword>
<keyword evidence="1" id="KW-1003">Cell membrane</keyword>
<dbReference type="OrthoDB" id="5971574at2759"/>
<sequence length="276" mass="31488">MEGDPVVQIALLAESTHLQMTLSTYGISCQTPHEVEPIQIWPSWRMVKLFECLGRDEKLGLSGRPPRPFGPLSTSKVFRVFGDTVMCYPLLFEVKDFYVNSDPAVLIDDIKLFECLGRDEKLGLSGRPPRPFGPLSTSKVFRVFGDTVMCYPLLFEVKDFYVNSDPAVLIDDIKQLLNTSCIEHIDFASSDDVEFDIDVLEETGKDQILSRNNLLDVVDDETTDEKEVQKLSDEELCDIIRKDDVDRPRLMAFTLTAMWMRRHPETPIHGCMRSFL</sequence>
<accession>A0A2G9UB83</accession>
<evidence type="ECO:0000256" key="1">
    <source>
        <dbReference type="RuleBase" id="RU364123"/>
    </source>
</evidence>
<reference evidence="2 3" key="1">
    <citation type="submission" date="2015-09" db="EMBL/GenBank/DDBJ databases">
        <title>Draft genome of the parasitic nematode Teladorsagia circumcincta isolate WARC Sus (inbred).</title>
        <authorList>
            <person name="Mitreva M."/>
        </authorList>
    </citation>
    <scope>NUCLEOTIDE SEQUENCE [LARGE SCALE GENOMIC DNA]</scope>
    <source>
        <strain evidence="2 3">S</strain>
    </source>
</reference>
<keyword evidence="1" id="KW-0112">Calmodulin-binding</keyword>
<proteinExistence type="inferred from homology"/>
<dbReference type="AlphaFoldDB" id="A0A2G9UB83"/>